<dbReference type="PRINTS" id="PR00727">
    <property type="entry name" value="LEADERPTASE"/>
</dbReference>
<dbReference type="EMBL" id="CP053586">
    <property type="protein sequence ID" value="WNZ23873.1"/>
    <property type="molecule type" value="Genomic_DNA"/>
</dbReference>
<evidence type="ECO:0000313" key="7">
    <source>
        <dbReference type="EMBL" id="WNZ23873.1"/>
    </source>
</evidence>
<feature type="signal peptide" evidence="5">
    <location>
        <begin position="1"/>
        <end position="24"/>
    </location>
</feature>
<dbReference type="PROSITE" id="PS51257">
    <property type="entry name" value="PROKAR_LIPOPROTEIN"/>
    <property type="match status" value="1"/>
</dbReference>
<organism evidence="7">
    <name type="scientific">Leptolyngbya sp. NK1-12</name>
    <dbReference type="NCBI Taxonomy" id="2547451"/>
    <lineage>
        <taxon>Bacteria</taxon>
        <taxon>Bacillati</taxon>
        <taxon>Cyanobacteriota</taxon>
        <taxon>Cyanophyceae</taxon>
        <taxon>Leptolyngbyales</taxon>
        <taxon>Leptolyngbyaceae</taxon>
        <taxon>Leptolyngbya group</taxon>
        <taxon>Leptolyngbya</taxon>
    </lineage>
</organism>
<evidence type="ECO:0000256" key="1">
    <source>
        <dbReference type="ARBA" id="ARBA00004401"/>
    </source>
</evidence>
<keyword evidence="4" id="KW-0645">Protease</keyword>
<evidence type="ECO:0000259" key="6">
    <source>
        <dbReference type="Pfam" id="PF10502"/>
    </source>
</evidence>
<gene>
    <name evidence="7" type="primary">lepB</name>
    <name evidence="7" type="ORF">HJG54_14085</name>
</gene>
<evidence type="ECO:0000256" key="3">
    <source>
        <dbReference type="PIRSR" id="PIRSR600223-1"/>
    </source>
</evidence>
<comment type="similarity">
    <text evidence="2 4">Belongs to the peptidase S26 family.</text>
</comment>
<dbReference type="InterPro" id="IPR000223">
    <property type="entry name" value="Pept_S26A_signal_pept_1"/>
</dbReference>
<dbReference type="InterPro" id="IPR019533">
    <property type="entry name" value="Peptidase_S26"/>
</dbReference>
<feature type="active site" evidence="3">
    <location>
        <position position="90"/>
    </location>
</feature>
<dbReference type="NCBIfam" id="TIGR02227">
    <property type="entry name" value="sigpep_I_bact"/>
    <property type="match status" value="1"/>
</dbReference>
<protein>
    <recommendedName>
        <fullName evidence="4">Signal peptidase I</fullName>
        <ecNumber evidence="4">3.4.21.89</ecNumber>
    </recommendedName>
</protein>
<dbReference type="CDD" id="cd06530">
    <property type="entry name" value="S26_SPase_I"/>
    <property type="match status" value="1"/>
</dbReference>
<reference evidence="7" key="1">
    <citation type="submission" date="2020-05" db="EMBL/GenBank/DDBJ databases">
        <authorList>
            <person name="Zhu T."/>
            <person name="Keshari N."/>
            <person name="Lu X."/>
        </authorList>
    </citation>
    <scope>NUCLEOTIDE SEQUENCE</scope>
    <source>
        <strain evidence="7">NK1-12</strain>
    </source>
</reference>
<evidence type="ECO:0000256" key="2">
    <source>
        <dbReference type="ARBA" id="ARBA00009370"/>
    </source>
</evidence>
<dbReference type="GO" id="GO:0009003">
    <property type="term" value="F:signal peptidase activity"/>
    <property type="evidence" value="ECO:0007669"/>
    <property type="project" value="UniProtKB-EC"/>
</dbReference>
<accession>A0AA96WEJ6</accession>
<dbReference type="SUPFAM" id="SSF51306">
    <property type="entry name" value="LexA/Signal peptidase"/>
    <property type="match status" value="1"/>
</dbReference>
<feature type="domain" description="Peptidase S26" evidence="6">
    <location>
        <begin position="10"/>
        <end position="170"/>
    </location>
</feature>
<dbReference type="InterPro" id="IPR036286">
    <property type="entry name" value="LexA/Signal_pep-like_sf"/>
</dbReference>
<dbReference type="AlphaFoldDB" id="A0AA96WEJ6"/>
<dbReference type="EC" id="3.4.21.89" evidence="4"/>
<comment type="subcellular location">
    <subcellularLocation>
        <location evidence="1">Cell membrane</location>
        <topology evidence="1">Single-pass type II membrane protein</topology>
    </subcellularLocation>
    <subcellularLocation>
        <location evidence="4">Membrane</location>
        <topology evidence="4">Single-pass type II membrane protein</topology>
    </subcellularLocation>
</comment>
<evidence type="ECO:0000256" key="4">
    <source>
        <dbReference type="RuleBase" id="RU362042"/>
    </source>
</evidence>
<dbReference type="Pfam" id="PF10502">
    <property type="entry name" value="Peptidase_S26"/>
    <property type="match status" value="1"/>
</dbReference>
<name>A0AA96WEJ6_9CYAN</name>
<dbReference type="GO" id="GO:0005886">
    <property type="term" value="C:plasma membrane"/>
    <property type="evidence" value="ECO:0007669"/>
    <property type="project" value="UniProtKB-SubCell"/>
</dbReference>
<comment type="catalytic activity">
    <reaction evidence="4">
        <text>Cleavage of hydrophobic, N-terminal signal or leader sequences from secreted and periplasmic proteins.</text>
        <dbReference type="EC" id="3.4.21.89"/>
    </reaction>
</comment>
<sequence>MARTRLKTVLIVSLTALVTACSPARYKTYYIPTESMLPTLEVNDRIVSDQAAYRITAPNRGDIVIFRPPAQLTKMMQGIMTIDQDTVFVKRIVGLPRERLEVKQGKVFINHHPLSEPYLEAAPDYTWGPITIPANSFVVFGDNRNNAFDSHFWGVVPRDHLLGKVVWRYWPPERFGELPSGRPDRE</sequence>
<dbReference type="RefSeq" id="WP_316429368.1">
    <property type="nucleotide sequence ID" value="NZ_CP053586.1"/>
</dbReference>
<proteinExistence type="inferred from homology"/>
<dbReference type="Gene3D" id="2.10.109.10">
    <property type="entry name" value="Umud Fragment, subunit A"/>
    <property type="match status" value="1"/>
</dbReference>
<dbReference type="GO" id="GO:0006465">
    <property type="term" value="P:signal peptide processing"/>
    <property type="evidence" value="ECO:0007669"/>
    <property type="project" value="InterPro"/>
</dbReference>
<keyword evidence="4 7" id="KW-0378">Hydrolase</keyword>
<feature type="active site" evidence="3">
    <location>
        <position position="35"/>
    </location>
</feature>
<keyword evidence="5" id="KW-0732">Signal</keyword>
<dbReference type="PANTHER" id="PTHR43390:SF1">
    <property type="entry name" value="CHLOROPLAST PROCESSING PEPTIDASE"/>
    <property type="match status" value="1"/>
</dbReference>
<feature type="chain" id="PRO_5041663594" description="Signal peptidase I" evidence="5">
    <location>
        <begin position="25"/>
        <end position="186"/>
    </location>
</feature>
<dbReference type="GO" id="GO:0004252">
    <property type="term" value="F:serine-type endopeptidase activity"/>
    <property type="evidence" value="ECO:0007669"/>
    <property type="project" value="InterPro"/>
</dbReference>
<evidence type="ECO:0000256" key="5">
    <source>
        <dbReference type="SAM" id="SignalP"/>
    </source>
</evidence>
<dbReference type="PANTHER" id="PTHR43390">
    <property type="entry name" value="SIGNAL PEPTIDASE I"/>
    <property type="match status" value="1"/>
</dbReference>